<name>A0A6A5XCB2_9PLEO</name>
<dbReference type="GeneID" id="54291876"/>
<dbReference type="EMBL" id="ML978076">
    <property type="protein sequence ID" value="KAF2010632.1"/>
    <property type="molecule type" value="Genomic_DNA"/>
</dbReference>
<organism evidence="2 3">
    <name type="scientific">Aaosphaeria arxii CBS 175.79</name>
    <dbReference type="NCBI Taxonomy" id="1450172"/>
    <lineage>
        <taxon>Eukaryota</taxon>
        <taxon>Fungi</taxon>
        <taxon>Dikarya</taxon>
        <taxon>Ascomycota</taxon>
        <taxon>Pezizomycotina</taxon>
        <taxon>Dothideomycetes</taxon>
        <taxon>Pleosporomycetidae</taxon>
        <taxon>Pleosporales</taxon>
        <taxon>Pleosporales incertae sedis</taxon>
        <taxon>Aaosphaeria</taxon>
    </lineage>
</organism>
<dbReference type="RefSeq" id="XP_033378971.1">
    <property type="nucleotide sequence ID" value="XM_033534479.1"/>
</dbReference>
<gene>
    <name evidence="2" type="ORF">BU24DRAFT_62108</name>
</gene>
<keyword evidence="3" id="KW-1185">Reference proteome</keyword>
<evidence type="ECO:0000313" key="2">
    <source>
        <dbReference type="EMBL" id="KAF2010632.1"/>
    </source>
</evidence>
<protein>
    <submittedName>
        <fullName evidence="2">Uncharacterized protein</fullName>
    </submittedName>
</protein>
<accession>A0A6A5XCB2</accession>
<evidence type="ECO:0000256" key="1">
    <source>
        <dbReference type="SAM" id="Phobius"/>
    </source>
</evidence>
<evidence type="ECO:0000313" key="3">
    <source>
        <dbReference type="Proteomes" id="UP000799778"/>
    </source>
</evidence>
<sequence length="82" mass="8938">MTLPTTLYVYLHSTKHQLRVSLSRNIAHDPSPPLSSPVSHYSIILIAIILILSNSLVRQFVVPASCGCVLVITSRAPRASKS</sequence>
<keyword evidence="1" id="KW-0472">Membrane</keyword>
<dbReference type="AlphaFoldDB" id="A0A6A5XCB2"/>
<feature type="transmembrane region" description="Helical" evidence="1">
    <location>
        <begin position="38"/>
        <end position="57"/>
    </location>
</feature>
<keyword evidence="1" id="KW-0812">Transmembrane</keyword>
<proteinExistence type="predicted"/>
<keyword evidence="1" id="KW-1133">Transmembrane helix</keyword>
<reference evidence="2" key="1">
    <citation type="journal article" date="2020" name="Stud. Mycol.">
        <title>101 Dothideomycetes genomes: a test case for predicting lifestyles and emergence of pathogens.</title>
        <authorList>
            <person name="Haridas S."/>
            <person name="Albert R."/>
            <person name="Binder M."/>
            <person name="Bloem J."/>
            <person name="Labutti K."/>
            <person name="Salamov A."/>
            <person name="Andreopoulos B."/>
            <person name="Baker S."/>
            <person name="Barry K."/>
            <person name="Bills G."/>
            <person name="Bluhm B."/>
            <person name="Cannon C."/>
            <person name="Castanera R."/>
            <person name="Culley D."/>
            <person name="Daum C."/>
            <person name="Ezra D."/>
            <person name="Gonzalez J."/>
            <person name="Henrissat B."/>
            <person name="Kuo A."/>
            <person name="Liang C."/>
            <person name="Lipzen A."/>
            <person name="Lutzoni F."/>
            <person name="Magnuson J."/>
            <person name="Mondo S."/>
            <person name="Nolan M."/>
            <person name="Ohm R."/>
            <person name="Pangilinan J."/>
            <person name="Park H.-J."/>
            <person name="Ramirez L."/>
            <person name="Alfaro M."/>
            <person name="Sun H."/>
            <person name="Tritt A."/>
            <person name="Yoshinaga Y."/>
            <person name="Zwiers L.-H."/>
            <person name="Turgeon B."/>
            <person name="Goodwin S."/>
            <person name="Spatafora J."/>
            <person name="Crous P."/>
            <person name="Grigoriev I."/>
        </authorList>
    </citation>
    <scope>NUCLEOTIDE SEQUENCE</scope>
    <source>
        <strain evidence="2">CBS 175.79</strain>
    </source>
</reference>
<dbReference type="Proteomes" id="UP000799778">
    <property type="component" value="Unassembled WGS sequence"/>
</dbReference>